<protein>
    <submittedName>
        <fullName evidence="1">Uncharacterized protein</fullName>
    </submittedName>
</protein>
<gene>
    <name evidence="1" type="ORF">JQC72_13785</name>
</gene>
<dbReference type="Proteomes" id="UP001177120">
    <property type="component" value="Unassembled WGS sequence"/>
</dbReference>
<evidence type="ECO:0000313" key="2">
    <source>
        <dbReference type="Proteomes" id="UP001177120"/>
    </source>
</evidence>
<sequence length="72" mass="8521">MFFYDEIPFRSPPKNVNENKNLTRVKVHVDLSILVEMLEKQESLIRALHAELKRLQRQKVPSNKSKAKTTMR</sequence>
<comment type="caution">
    <text evidence="1">The sequence shown here is derived from an EMBL/GenBank/DDBJ whole genome shotgun (WGS) entry which is preliminary data.</text>
</comment>
<name>A0ABS2WM18_9BACL</name>
<proteinExistence type="predicted"/>
<accession>A0ABS2WM18</accession>
<dbReference type="RefSeq" id="WP_205496617.1">
    <property type="nucleotide sequence ID" value="NZ_JAFHAP010000013.1"/>
</dbReference>
<dbReference type="EMBL" id="JAFHAP010000013">
    <property type="protein sequence ID" value="MBN2910573.1"/>
    <property type="molecule type" value="Genomic_DNA"/>
</dbReference>
<keyword evidence="2" id="KW-1185">Reference proteome</keyword>
<evidence type="ECO:0000313" key="1">
    <source>
        <dbReference type="EMBL" id="MBN2910573.1"/>
    </source>
</evidence>
<reference evidence="1" key="1">
    <citation type="journal article" date="2024" name="Int. J. Syst. Evol. Microbiol.">
        <title>Polycladomyces zharkentensis sp. nov., a novel thermophilic cellulose- and starch-degrading member of the Bacillota from a geothermal aquifer in Kazakhstan.</title>
        <authorList>
            <person name="Mashzhan A."/>
            <person name="Kistaubayeva A."/>
            <person name="Javier-Lopez R."/>
            <person name="Bissenova U."/>
            <person name="Bissenbay A."/>
            <person name="Birkeland N.K."/>
        </authorList>
    </citation>
    <scope>NUCLEOTIDE SEQUENCE</scope>
    <source>
        <strain evidence="1">ZKZ2T</strain>
    </source>
</reference>
<organism evidence="1 2">
    <name type="scientific">Polycladomyces zharkentensis</name>
    <dbReference type="NCBI Taxonomy" id="2807616"/>
    <lineage>
        <taxon>Bacteria</taxon>
        <taxon>Bacillati</taxon>
        <taxon>Bacillota</taxon>
        <taxon>Bacilli</taxon>
        <taxon>Bacillales</taxon>
        <taxon>Thermoactinomycetaceae</taxon>
        <taxon>Polycladomyces</taxon>
    </lineage>
</organism>